<gene>
    <name evidence="6" type="ORF">D7M11_35440</name>
</gene>
<dbReference type="AlphaFoldDB" id="A0A3B0ALL9"/>
<dbReference type="InterPro" id="IPR003593">
    <property type="entry name" value="AAA+_ATPase"/>
</dbReference>
<dbReference type="InterPro" id="IPR050763">
    <property type="entry name" value="ABC_transporter_ATP-binding"/>
</dbReference>
<dbReference type="Pfam" id="PF13732">
    <property type="entry name" value="DrrA1-3_C"/>
    <property type="match status" value="1"/>
</dbReference>
<accession>A0A3B0ALL9</accession>
<protein>
    <submittedName>
        <fullName evidence="6">ATP-binding cassette domain-containing protein</fullName>
    </submittedName>
</protein>
<keyword evidence="4 6" id="KW-0067">ATP-binding</keyword>
<proteinExistence type="inferred from homology"/>
<sequence length="302" mass="34364">MNPLKVERVTKHYGDKTAVNGIDFEVKQGEIFGLLGANGAGKTTTMRMVLGLIYPDQGSIYWKGNGYSAELRRLMGYLPEERGLYPKVKVSEQVLYLAELRGMKRSQAEKGLRRWLERFEVPEHYNKKVEELSKGNQQKIQFIAAVIHDPEILILDEAFSGLDPVNVEMLKSTVTELRREGKTILFSSHRMDHVEELCENICILHKSDTVLKGNLKAIKRAFPRERVLLDTELEVHGLERIPGVLSVKKGEAWTEIRIDKPEAAQEVLRAASSQSEVYRFQIMEPTLNEIFIKTVGGQGRNE</sequence>
<evidence type="ECO:0000256" key="1">
    <source>
        <dbReference type="ARBA" id="ARBA00005417"/>
    </source>
</evidence>
<reference evidence="6 7" key="1">
    <citation type="journal article" date="2007" name="Int. J. Syst. Evol. Microbiol.">
        <title>Paenibacillus ginsengarvi sp. nov., isolated from soil from ginseng cultivation.</title>
        <authorList>
            <person name="Yoon M.H."/>
            <person name="Ten L.N."/>
            <person name="Im W.T."/>
        </authorList>
    </citation>
    <scope>NUCLEOTIDE SEQUENCE [LARGE SCALE GENOMIC DNA]</scope>
    <source>
        <strain evidence="6 7">KCTC 13059</strain>
    </source>
</reference>
<dbReference type="SUPFAM" id="SSF52540">
    <property type="entry name" value="P-loop containing nucleoside triphosphate hydrolases"/>
    <property type="match status" value="1"/>
</dbReference>
<dbReference type="GO" id="GO:0005524">
    <property type="term" value="F:ATP binding"/>
    <property type="evidence" value="ECO:0007669"/>
    <property type="project" value="UniProtKB-KW"/>
</dbReference>
<keyword evidence="2" id="KW-0813">Transport</keyword>
<feature type="domain" description="ABC transporter" evidence="5">
    <location>
        <begin position="4"/>
        <end position="231"/>
    </location>
</feature>
<comment type="caution">
    <text evidence="6">The sequence shown here is derived from an EMBL/GenBank/DDBJ whole genome shotgun (WGS) entry which is preliminary data.</text>
</comment>
<dbReference type="RefSeq" id="WP_120751984.1">
    <property type="nucleotide sequence ID" value="NZ_RBAH01000052.1"/>
</dbReference>
<dbReference type="CDD" id="cd03269">
    <property type="entry name" value="ABC_putative_ATPase"/>
    <property type="match status" value="1"/>
</dbReference>
<dbReference type="InterPro" id="IPR003439">
    <property type="entry name" value="ABC_transporter-like_ATP-bd"/>
</dbReference>
<keyword evidence="3" id="KW-0547">Nucleotide-binding</keyword>
<dbReference type="PROSITE" id="PS00211">
    <property type="entry name" value="ABC_TRANSPORTER_1"/>
    <property type="match status" value="1"/>
</dbReference>
<keyword evidence="7" id="KW-1185">Reference proteome</keyword>
<evidence type="ECO:0000259" key="5">
    <source>
        <dbReference type="PROSITE" id="PS50893"/>
    </source>
</evidence>
<evidence type="ECO:0000256" key="3">
    <source>
        <dbReference type="ARBA" id="ARBA00022741"/>
    </source>
</evidence>
<evidence type="ECO:0000313" key="6">
    <source>
        <dbReference type="EMBL" id="RKN61403.1"/>
    </source>
</evidence>
<dbReference type="EMBL" id="RBAH01000052">
    <property type="protein sequence ID" value="RKN61403.1"/>
    <property type="molecule type" value="Genomic_DNA"/>
</dbReference>
<dbReference type="PANTHER" id="PTHR42711">
    <property type="entry name" value="ABC TRANSPORTER ATP-BINDING PROTEIN"/>
    <property type="match status" value="1"/>
</dbReference>
<dbReference type="SMART" id="SM00382">
    <property type="entry name" value="AAA"/>
    <property type="match status" value="1"/>
</dbReference>
<evidence type="ECO:0000256" key="4">
    <source>
        <dbReference type="ARBA" id="ARBA00022840"/>
    </source>
</evidence>
<name>A0A3B0ALL9_9BACL</name>
<dbReference type="PROSITE" id="PS50893">
    <property type="entry name" value="ABC_TRANSPORTER_2"/>
    <property type="match status" value="1"/>
</dbReference>
<dbReference type="InterPro" id="IPR017871">
    <property type="entry name" value="ABC_transporter-like_CS"/>
</dbReference>
<evidence type="ECO:0000256" key="2">
    <source>
        <dbReference type="ARBA" id="ARBA00022448"/>
    </source>
</evidence>
<dbReference type="Gene3D" id="3.40.50.300">
    <property type="entry name" value="P-loop containing nucleotide triphosphate hydrolases"/>
    <property type="match status" value="1"/>
</dbReference>
<organism evidence="6 7">
    <name type="scientific">Paenibacillus ginsengarvi</name>
    <dbReference type="NCBI Taxonomy" id="400777"/>
    <lineage>
        <taxon>Bacteria</taxon>
        <taxon>Bacillati</taxon>
        <taxon>Bacillota</taxon>
        <taxon>Bacilli</taxon>
        <taxon>Bacillales</taxon>
        <taxon>Paenibacillaceae</taxon>
        <taxon>Paenibacillus</taxon>
    </lineage>
</organism>
<dbReference type="Pfam" id="PF00005">
    <property type="entry name" value="ABC_tran"/>
    <property type="match status" value="1"/>
</dbReference>
<comment type="similarity">
    <text evidence="1">Belongs to the ABC transporter superfamily.</text>
</comment>
<evidence type="ECO:0000313" key="7">
    <source>
        <dbReference type="Proteomes" id="UP000282311"/>
    </source>
</evidence>
<dbReference type="Proteomes" id="UP000282311">
    <property type="component" value="Unassembled WGS sequence"/>
</dbReference>
<dbReference type="GO" id="GO:0016887">
    <property type="term" value="F:ATP hydrolysis activity"/>
    <property type="evidence" value="ECO:0007669"/>
    <property type="project" value="InterPro"/>
</dbReference>
<dbReference type="InterPro" id="IPR027417">
    <property type="entry name" value="P-loop_NTPase"/>
</dbReference>
<dbReference type="InterPro" id="IPR025302">
    <property type="entry name" value="DrrA1/2-like_C"/>
</dbReference>
<dbReference type="OrthoDB" id="9801987at2"/>
<dbReference type="PANTHER" id="PTHR42711:SF5">
    <property type="entry name" value="ABC TRANSPORTER ATP-BINDING PROTEIN NATA"/>
    <property type="match status" value="1"/>
</dbReference>